<gene>
    <name evidence="5" type="ORF">ACFP3U_05850</name>
</gene>
<dbReference type="CDD" id="cd03137">
    <property type="entry name" value="GATase1_AraC_1"/>
    <property type="match status" value="1"/>
</dbReference>
<dbReference type="InterPro" id="IPR018060">
    <property type="entry name" value="HTH_AraC"/>
</dbReference>
<dbReference type="InterPro" id="IPR052158">
    <property type="entry name" value="INH-QAR"/>
</dbReference>
<evidence type="ECO:0000256" key="3">
    <source>
        <dbReference type="ARBA" id="ARBA00023163"/>
    </source>
</evidence>
<evidence type="ECO:0000313" key="5">
    <source>
        <dbReference type="EMBL" id="MFC5662503.1"/>
    </source>
</evidence>
<dbReference type="Pfam" id="PF01965">
    <property type="entry name" value="DJ-1_PfpI"/>
    <property type="match status" value="1"/>
</dbReference>
<dbReference type="EMBL" id="JBHSOF010000004">
    <property type="protein sequence ID" value="MFC5662503.1"/>
    <property type="molecule type" value="Genomic_DNA"/>
</dbReference>
<evidence type="ECO:0000259" key="4">
    <source>
        <dbReference type="PROSITE" id="PS01124"/>
    </source>
</evidence>
<protein>
    <submittedName>
        <fullName evidence="5">Helix-turn-helix domain-containing protein</fullName>
    </submittedName>
</protein>
<comment type="caution">
    <text evidence="5">The sequence shown here is derived from an EMBL/GenBank/DDBJ whole genome shotgun (WGS) entry which is preliminary data.</text>
</comment>
<evidence type="ECO:0000256" key="1">
    <source>
        <dbReference type="ARBA" id="ARBA00023015"/>
    </source>
</evidence>
<keyword evidence="3" id="KW-0804">Transcription</keyword>
<dbReference type="SUPFAM" id="SSF46689">
    <property type="entry name" value="Homeodomain-like"/>
    <property type="match status" value="2"/>
</dbReference>
<keyword evidence="1" id="KW-0805">Transcription regulation</keyword>
<dbReference type="Gene3D" id="3.40.50.880">
    <property type="match status" value="1"/>
</dbReference>
<evidence type="ECO:0000313" key="6">
    <source>
        <dbReference type="Proteomes" id="UP001595975"/>
    </source>
</evidence>
<keyword evidence="2" id="KW-0238">DNA-binding</keyword>
<sequence length="323" mass="35413">MLKNVVAVVMEEIHPFELGVACEVFGLDRSDDGLPTYDFAIAGPRPGPHRTHAGFTIDVPHGPERLATADLVVVTATTVSRQYPEPLMESLRAVYERGARVLSICSGAFVLGAAGLLDGRRSTTHWRYSAELAARYPLTTVEPDVLYVDEDPVITSAGTAAGIDACLHLVRKLQGAEVARGIARRMVVAPHREGGQAQFVYRPLPEHDGDSLAPLLDWMRHHLDEESTVEQLAARVHMSPRTFARRFHQETGTTPHRWLIGQRLLLAQRLLESTAEPVDAIAARCGFGSAATLRHHFGRRLGTTPLAYRRCFAEPAAKVAGRV</sequence>
<dbReference type="Gene3D" id="1.10.10.60">
    <property type="entry name" value="Homeodomain-like"/>
    <property type="match status" value="1"/>
</dbReference>
<name>A0ABW0WW49_9ACTN</name>
<dbReference type="PANTHER" id="PTHR43130">
    <property type="entry name" value="ARAC-FAMILY TRANSCRIPTIONAL REGULATOR"/>
    <property type="match status" value="1"/>
</dbReference>
<feature type="domain" description="HTH araC/xylS-type" evidence="4">
    <location>
        <begin position="213"/>
        <end position="311"/>
    </location>
</feature>
<proteinExistence type="predicted"/>
<keyword evidence="6" id="KW-1185">Reference proteome</keyword>
<organism evidence="5 6">
    <name type="scientific">Kitasatospora misakiensis</name>
    <dbReference type="NCBI Taxonomy" id="67330"/>
    <lineage>
        <taxon>Bacteria</taxon>
        <taxon>Bacillati</taxon>
        <taxon>Actinomycetota</taxon>
        <taxon>Actinomycetes</taxon>
        <taxon>Kitasatosporales</taxon>
        <taxon>Streptomycetaceae</taxon>
        <taxon>Kitasatospora</taxon>
    </lineage>
</organism>
<dbReference type="InterPro" id="IPR018062">
    <property type="entry name" value="HTH_AraC-typ_CS"/>
</dbReference>
<dbReference type="Pfam" id="PF12833">
    <property type="entry name" value="HTH_18"/>
    <property type="match status" value="1"/>
</dbReference>
<reference evidence="6" key="1">
    <citation type="journal article" date="2019" name="Int. J. Syst. Evol. Microbiol.">
        <title>The Global Catalogue of Microorganisms (GCM) 10K type strain sequencing project: providing services to taxonomists for standard genome sequencing and annotation.</title>
        <authorList>
            <consortium name="The Broad Institute Genomics Platform"/>
            <consortium name="The Broad Institute Genome Sequencing Center for Infectious Disease"/>
            <person name="Wu L."/>
            <person name="Ma J."/>
        </authorList>
    </citation>
    <scope>NUCLEOTIDE SEQUENCE [LARGE SCALE GENOMIC DNA]</scope>
    <source>
        <strain evidence="6">CGMCC 4.1437</strain>
    </source>
</reference>
<dbReference type="InterPro" id="IPR002818">
    <property type="entry name" value="DJ-1/PfpI"/>
</dbReference>
<dbReference type="PROSITE" id="PS01124">
    <property type="entry name" value="HTH_ARAC_FAMILY_2"/>
    <property type="match status" value="1"/>
</dbReference>
<dbReference type="SUPFAM" id="SSF52317">
    <property type="entry name" value="Class I glutamine amidotransferase-like"/>
    <property type="match status" value="1"/>
</dbReference>
<evidence type="ECO:0000256" key="2">
    <source>
        <dbReference type="ARBA" id="ARBA00023125"/>
    </source>
</evidence>
<dbReference type="SMART" id="SM00342">
    <property type="entry name" value="HTH_ARAC"/>
    <property type="match status" value="1"/>
</dbReference>
<dbReference type="RefSeq" id="WP_380224114.1">
    <property type="nucleotide sequence ID" value="NZ_JBHSOF010000004.1"/>
</dbReference>
<dbReference type="PANTHER" id="PTHR43130:SF3">
    <property type="entry name" value="HTH-TYPE TRANSCRIPTIONAL REGULATOR RV1931C"/>
    <property type="match status" value="1"/>
</dbReference>
<dbReference type="InterPro" id="IPR029062">
    <property type="entry name" value="Class_I_gatase-like"/>
</dbReference>
<dbReference type="PROSITE" id="PS00041">
    <property type="entry name" value="HTH_ARAC_FAMILY_1"/>
    <property type="match status" value="1"/>
</dbReference>
<accession>A0ABW0WW49</accession>
<dbReference type="Proteomes" id="UP001595975">
    <property type="component" value="Unassembled WGS sequence"/>
</dbReference>
<dbReference type="InterPro" id="IPR009057">
    <property type="entry name" value="Homeodomain-like_sf"/>
</dbReference>